<proteinExistence type="predicted"/>
<name>A0ABP9RMI0_9ACTN</name>
<comment type="caution">
    <text evidence="2">The sequence shown here is derived from an EMBL/GenBank/DDBJ whole genome shotgun (WGS) entry which is preliminary data.</text>
</comment>
<evidence type="ECO:0000313" key="2">
    <source>
        <dbReference type="EMBL" id="GAA5181326.1"/>
    </source>
</evidence>
<accession>A0ABP9RMI0</accession>
<feature type="region of interest" description="Disordered" evidence="1">
    <location>
        <begin position="1"/>
        <end position="55"/>
    </location>
</feature>
<gene>
    <name evidence="2" type="ORF">GCM10023322_15700</name>
</gene>
<dbReference type="Proteomes" id="UP001501570">
    <property type="component" value="Unassembled WGS sequence"/>
</dbReference>
<evidence type="ECO:0000313" key="3">
    <source>
        <dbReference type="Proteomes" id="UP001501570"/>
    </source>
</evidence>
<reference evidence="3" key="1">
    <citation type="journal article" date="2019" name="Int. J. Syst. Evol. Microbiol.">
        <title>The Global Catalogue of Microorganisms (GCM) 10K type strain sequencing project: providing services to taxonomists for standard genome sequencing and annotation.</title>
        <authorList>
            <consortium name="The Broad Institute Genomics Platform"/>
            <consortium name="The Broad Institute Genome Sequencing Center for Infectious Disease"/>
            <person name="Wu L."/>
            <person name="Ma J."/>
        </authorList>
    </citation>
    <scope>NUCLEOTIDE SEQUENCE [LARGE SCALE GENOMIC DNA]</scope>
    <source>
        <strain evidence="3">JCM 18304</strain>
    </source>
</reference>
<keyword evidence="3" id="KW-1185">Reference proteome</keyword>
<organism evidence="2 3">
    <name type="scientific">Rugosimonospora acidiphila</name>
    <dbReference type="NCBI Taxonomy" id="556531"/>
    <lineage>
        <taxon>Bacteria</taxon>
        <taxon>Bacillati</taxon>
        <taxon>Actinomycetota</taxon>
        <taxon>Actinomycetes</taxon>
        <taxon>Micromonosporales</taxon>
        <taxon>Micromonosporaceae</taxon>
        <taxon>Rugosimonospora</taxon>
    </lineage>
</organism>
<sequence>MVRPVRRAGVPGHRDRRDGSATKNRPKRPNRPDLTETPASAVVTGAAGIGYQPYN</sequence>
<evidence type="ECO:0000256" key="1">
    <source>
        <dbReference type="SAM" id="MobiDB-lite"/>
    </source>
</evidence>
<protein>
    <submittedName>
        <fullName evidence="2">Uncharacterized protein</fullName>
    </submittedName>
</protein>
<dbReference type="EMBL" id="BAABJQ010000004">
    <property type="protein sequence ID" value="GAA5181326.1"/>
    <property type="molecule type" value="Genomic_DNA"/>
</dbReference>